<name>A0A218ZHG4_9HELO</name>
<organism evidence="3 4">
    <name type="scientific">Diplocarpon coronariae</name>
    <dbReference type="NCBI Taxonomy" id="2795749"/>
    <lineage>
        <taxon>Eukaryota</taxon>
        <taxon>Fungi</taxon>
        <taxon>Dikarya</taxon>
        <taxon>Ascomycota</taxon>
        <taxon>Pezizomycotina</taxon>
        <taxon>Leotiomycetes</taxon>
        <taxon>Helotiales</taxon>
        <taxon>Drepanopezizaceae</taxon>
        <taxon>Diplocarpon</taxon>
    </lineage>
</organism>
<dbReference type="InterPro" id="IPR008927">
    <property type="entry name" value="6-PGluconate_DH-like_C_sf"/>
</dbReference>
<evidence type="ECO:0000313" key="4">
    <source>
        <dbReference type="Proteomes" id="UP000242519"/>
    </source>
</evidence>
<proteinExistence type="predicted"/>
<keyword evidence="4" id="KW-1185">Reference proteome</keyword>
<dbReference type="InterPro" id="IPR015814">
    <property type="entry name" value="Pgluconate_DH_NAD-bd_C"/>
</dbReference>
<dbReference type="Proteomes" id="UP000242519">
    <property type="component" value="Unassembled WGS sequence"/>
</dbReference>
<dbReference type="InterPro" id="IPR013328">
    <property type="entry name" value="6PGD_dom2"/>
</dbReference>
<feature type="compositionally biased region" description="Polar residues" evidence="1">
    <location>
        <begin position="41"/>
        <end position="56"/>
    </location>
</feature>
<feature type="region of interest" description="Disordered" evidence="1">
    <location>
        <begin position="41"/>
        <end position="81"/>
    </location>
</feature>
<reference evidence="3 4" key="1">
    <citation type="submission" date="2017-04" db="EMBL/GenBank/DDBJ databases">
        <title>Draft genome sequence of Marssonina coronaria NL1: causal agent of apple blotch.</title>
        <authorList>
            <person name="Cheng Q."/>
        </authorList>
    </citation>
    <scope>NUCLEOTIDE SEQUENCE [LARGE SCALE GENOMIC DNA]</scope>
    <source>
        <strain evidence="3 4">NL1</strain>
    </source>
</reference>
<protein>
    <recommendedName>
        <fullName evidence="2">Phosphogluconate dehydrogenase NAD-binding putative C-terminal domain-containing protein</fullName>
    </recommendedName>
</protein>
<sequence length="241" mass="26094">MPSQPRNESLKIANLISNNAPSFNFVDGGIIGHPPSLRSVSLGSDQAPSTNLSITRSDPHAWNRPSIPVSGPKPSSDSPISGQNLQELLRIKHISTEIGPASGLKMCLATTTKGFTALCIQAFTTAFQLGILEEFKTEMVELVPELYKSSANVVNVPPKAYRWVEEMKEIGKTHGTVGGFEFEGQDSKGGVFDAIAEIYRVVADDTVLGEEKTERRKRGRTVEDIALAVGEGLTTKKKKVE</sequence>
<dbReference type="SUPFAM" id="SSF48179">
    <property type="entry name" value="6-phosphogluconate dehydrogenase C-terminal domain-like"/>
    <property type="match status" value="1"/>
</dbReference>
<dbReference type="Gene3D" id="1.10.1040.10">
    <property type="entry name" value="N-(1-d-carboxylethyl)-l-norvaline Dehydrogenase, domain 2"/>
    <property type="match status" value="1"/>
</dbReference>
<dbReference type="EMBL" id="MZNU01000003">
    <property type="protein sequence ID" value="OWP07499.1"/>
    <property type="molecule type" value="Genomic_DNA"/>
</dbReference>
<comment type="caution">
    <text evidence="3">The sequence shown here is derived from an EMBL/GenBank/DDBJ whole genome shotgun (WGS) entry which is preliminary data.</text>
</comment>
<dbReference type="OrthoDB" id="9988102at2759"/>
<evidence type="ECO:0000259" key="2">
    <source>
        <dbReference type="Pfam" id="PF09130"/>
    </source>
</evidence>
<accession>A0A218ZHG4</accession>
<dbReference type="Pfam" id="PF09130">
    <property type="entry name" value="DUF1932"/>
    <property type="match status" value="1"/>
</dbReference>
<evidence type="ECO:0000256" key="1">
    <source>
        <dbReference type="SAM" id="MobiDB-lite"/>
    </source>
</evidence>
<dbReference type="InParanoid" id="A0A218ZHG4"/>
<evidence type="ECO:0000313" key="3">
    <source>
        <dbReference type="EMBL" id="OWP07499.1"/>
    </source>
</evidence>
<dbReference type="STRING" id="503106.A0A218ZHG4"/>
<feature type="domain" description="Phosphogluconate dehydrogenase NAD-binding putative C-terminal" evidence="2">
    <location>
        <begin position="127"/>
        <end position="201"/>
    </location>
</feature>
<dbReference type="AlphaFoldDB" id="A0A218ZHG4"/>
<gene>
    <name evidence="3" type="ORF">B2J93_8951</name>
</gene>